<dbReference type="PANTHER" id="PTHR14215:SF2">
    <property type="entry name" value="MITOCHONDRIAL FISSION REGULATOR 2"/>
    <property type="match status" value="1"/>
</dbReference>
<comment type="subcellular location">
    <subcellularLocation>
        <location evidence="1 4">Mitochondrion</location>
    </subcellularLocation>
</comment>
<reference evidence="7 8" key="1">
    <citation type="submission" date="2020-06" db="EMBL/GenBank/DDBJ databases">
        <authorList>
            <consortium name="Wellcome Sanger Institute Data Sharing"/>
        </authorList>
    </citation>
    <scope>NUCLEOTIDE SEQUENCE [LARGE SCALE GENOMIC DNA]</scope>
</reference>
<dbReference type="PANTHER" id="PTHR14215">
    <property type="entry name" value="PROTEIN OF UNKNOWN FUNCTION DUF729"/>
    <property type="match status" value="1"/>
</dbReference>
<sequence length="340" mass="37068">MSLVEDLAELARCVLEYFGVPADMLVPVWDSHLCGRNRSVVRMIGSSLALSPYPRLHFQIPLQVSRPGGHLDAAADCPAVATFADVLWVAEHDGERFATLRSGSPRIRGLAFEGVPALPGGREQARPTDRDALKKISALENELQMLRAQIAMIITDPSGQCSPSTPCPSLSDPVLTSTPRCPPPPPPPPPPLPAPAVIKAVATKREVPAAPAPPTAPSMLDVLKDLNKVKLRMVERSPGGTPVRKRRSKGPGCPSDPVALISEALRKKFAHRHHNSSFDKENRSAELSPFGSPETHAVSGCSLAWPFQILVRSIINYFTLRMRRVNWSQYCLKQDVHLHT</sequence>
<evidence type="ECO:0000313" key="7">
    <source>
        <dbReference type="Ensembl" id="ENSDCDP00010013510.1"/>
    </source>
</evidence>
<feature type="compositionally biased region" description="Pro residues" evidence="6">
    <location>
        <begin position="180"/>
        <end position="192"/>
    </location>
</feature>
<feature type="compositionally biased region" description="Polar residues" evidence="6">
    <location>
        <begin position="161"/>
        <end position="179"/>
    </location>
</feature>
<evidence type="ECO:0000256" key="1">
    <source>
        <dbReference type="ARBA" id="ARBA00004173"/>
    </source>
</evidence>
<gene>
    <name evidence="7" type="primary">MTFR2</name>
</gene>
<evidence type="ECO:0000256" key="3">
    <source>
        <dbReference type="ARBA" id="ARBA00023128"/>
    </source>
</evidence>
<dbReference type="GO" id="GO:0005739">
    <property type="term" value="C:mitochondrion"/>
    <property type="evidence" value="ECO:0007669"/>
    <property type="project" value="UniProtKB-SubCell"/>
</dbReference>
<dbReference type="InterPro" id="IPR007972">
    <property type="entry name" value="Mtfr1"/>
</dbReference>
<feature type="region of interest" description="Disordered" evidence="6">
    <location>
        <begin position="161"/>
        <end position="192"/>
    </location>
</feature>
<protein>
    <recommendedName>
        <fullName evidence="4">Mitochondrial fission regulator</fullName>
    </recommendedName>
</protein>
<proteinExistence type="inferred from homology"/>
<comment type="similarity">
    <text evidence="2 4">Belongs to the MTFR1 family.</text>
</comment>
<organism evidence="7 8">
    <name type="scientific">Denticeps clupeoides</name>
    <name type="common">denticle herring</name>
    <dbReference type="NCBI Taxonomy" id="299321"/>
    <lineage>
        <taxon>Eukaryota</taxon>
        <taxon>Metazoa</taxon>
        <taxon>Chordata</taxon>
        <taxon>Craniata</taxon>
        <taxon>Vertebrata</taxon>
        <taxon>Euteleostomi</taxon>
        <taxon>Actinopterygii</taxon>
        <taxon>Neopterygii</taxon>
        <taxon>Teleostei</taxon>
        <taxon>Clupei</taxon>
        <taxon>Clupeiformes</taxon>
        <taxon>Denticipitoidei</taxon>
        <taxon>Denticipitidae</taxon>
        <taxon>Denticeps</taxon>
    </lineage>
</organism>
<feature type="coiled-coil region" evidence="5">
    <location>
        <begin position="129"/>
        <end position="156"/>
    </location>
</feature>
<reference evidence="7" key="3">
    <citation type="submission" date="2025-09" db="UniProtKB">
        <authorList>
            <consortium name="Ensembl"/>
        </authorList>
    </citation>
    <scope>IDENTIFICATION</scope>
</reference>
<comment type="function">
    <text evidence="4">Plays a role in mitochondrial aerobic respiration. Regulates mitochondrial organization and fission.</text>
</comment>
<evidence type="ECO:0000256" key="2">
    <source>
        <dbReference type="ARBA" id="ARBA00005807"/>
    </source>
</evidence>
<name>A0AAY4AYP7_9TELE</name>
<accession>A0AAY4AYP7</accession>
<dbReference type="Pfam" id="PF05308">
    <property type="entry name" value="Mito_fiss_reg"/>
    <property type="match status" value="1"/>
</dbReference>
<dbReference type="GeneTree" id="ENSGT00950000183215"/>
<evidence type="ECO:0000313" key="8">
    <source>
        <dbReference type="Proteomes" id="UP000694580"/>
    </source>
</evidence>
<reference evidence="7" key="2">
    <citation type="submission" date="2025-08" db="UniProtKB">
        <authorList>
            <consortium name="Ensembl"/>
        </authorList>
    </citation>
    <scope>IDENTIFICATION</scope>
</reference>
<keyword evidence="3 4" id="KW-0496">Mitochondrion</keyword>
<feature type="region of interest" description="Disordered" evidence="6">
    <location>
        <begin position="271"/>
        <end position="291"/>
    </location>
</feature>
<feature type="region of interest" description="Disordered" evidence="6">
    <location>
        <begin position="236"/>
        <end position="256"/>
    </location>
</feature>
<dbReference type="Proteomes" id="UP000694580">
    <property type="component" value="Chromosome 14"/>
</dbReference>
<dbReference type="GO" id="GO:0000266">
    <property type="term" value="P:mitochondrial fission"/>
    <property type="evidence" value="ECO:0007669"/>
    <property type="project" value="UniProtKB-UniRule"/>
</dbReference>
<keyword evidence="5" id="KW-0175">Coiled coil</keyword>
<evidence type="ECO:0000256" key="6">
    <source>
        <dbReference type="SAM" id="MobiDB-lite"/>
    </source>
</evidence>
<evidence type="ECO:0000256" key="5">
    <source>
        <dbReference type="SAM" id="Coils"/>
    </source>
</evidence>
<dbReference type="Ensembl" id="ENSDCDT00010014255.1">
    <property type="protein sequence ID" value="ENSDCDP00010013510.1"/>
    <property type="gene ID" value="ENSDCDG00010006178.1"/>
</dbReference>
<dbReference type="GO" id="GO:0009060">
    <property type="term" value="P:aerobic respiration"/>
    <property type="evidence" value="ECO:0007669"/>
    <property type="project" value="UniProtKB-UniRule"/>
</dbReference>
<keyword evidence="8" id="KW-1185">Reference proteome</keyword>
<evidence type="ECO:0000256" key="4">
    <source>
        <dbReference type="RuleBase" id="RU369053"/>
    </source>
</evidence>
<dbReference type="AlphaFoldDB" id="A0AAY4AYP7"/>